<dbReference type="SUPFAM" id="SSF46689">
    <property type="entry name" value="Homeodomain-like"/>
    <property type="match status" value="1"/>
</dbReference>
<dbReference type="InterPro" id="IPR009057">
    <property type="entry name" value="Homeodomain-like_sf"/>
</dbReference>
<dbReference type="Pfam" id="PF12833">
    <property type="entry name" value="HTH_18"/>
    <property type="match status" value="1"/>
</dbReference>
<dbReference type="Gene3D" id="1.10.10.60">
    <property type="entry name" value="Homeodomain-like"/>
    <property type="match status" value="1"/>
</dbReference>
<proteinExistence type="predicted"/>
<dbReference type="AlphaFoldDB" id="A0A0M8QTN6"/>
<evidence type="ECO:0000259" key="4">
    <source>
        <dbReference type="PROSITE" id="PS01124"/>
    </source>
</evidence>
<dbReference type="PATRIC" id="fig|36816.3.peg.969"/>
<dbReference type="Proteomes" id="UP000037773">
    <property type="component" value="Unassembled WGS sequence"/>
</dbReference>
<keyword evidence="3" id="KW-0804">Transcription</keyword>
<dbReference type="RefSeq" id="WP_051843304.1">
    <property type="nucleotide sequence ID" value="NZ_LGCN01000040.1"/>
</dbReference>
<evidence type="ECO:0000313" key="6">
    <source>
        <dbReference type="Proteomes" id="UP000037773"/>
    </source>
</evidence>
<gene>
    <name evidence="5" type="ORF">ADK41_04545</name>
</gene>
<organism evidence="5 6">
    <name type="scientific">Streptomyces caelestis</name>
    <dbReference type="NCBI Taxonomy" id="36816"/>
    <lineage>
        <taxon>Bacteria</taxon>
        <taxon>Bacillati</taxon>
        <taxon>Actinomycetota</taxon>
        <taxon>Actinomycetes</taxon>
        <taxon>Kitasatosporales</taxon>
        <taxon>Streptomycetaceae</taxon>
        <taxon>Streptomyces</taxon>
    </lineage>
</organism>
<dbReference type="EMBL" id="LGCN01000040">
    <property type="protein sequence ID" value="KOT44144.1"/>
    <property type="molecule type" value="Genomic_DNA"/>
</dbReference>
<keyword evidence="2" id="KW-0238">DNA-binding</keyword>
<sequence length="284" mass="29930">MAGDRRVYLRDDDVLLADVRCGSTGRGWSSVRPAPVFGLVLLRDGVLRGRVDGVEHVLDAASVYVERLGAEQQFAHPLGPDSYTEIVLSEPRVAELLGGDPTVPEGVVMVTPELTLAHRLLLARARGGADAFTLGECTARLAGEVFAGLAPSRAASGRPASAAARRRLTDDARAALAAEPAIGLAALGRIVGASPHHLSRTFTGVTGITLSAHRDRLRLARALDRLGEGERDLAGLARELGYTDQSHMTRALRRMAGLPPGRLRALLTSPAVAAALTSETRPPA</sequence>
<protein>
    <recommendedName>
        <fullName evidence="4">HTH araC/xylS-type domain-containing protein</fullName>
    </recommendedName>
</protein>
<dbReference type="GO" id="GO:0003700">
    <property type="term" value="F:DNA-binding transcription factor activity"/>
    <property type="evidence" value="ECO:0007669"/>
    <property type="project" value="InterPro"/>
</dbReference>
<dbReference type="PANTHER" id="PTHR46796:SF14">
    <property type="entry name" value="TRANSCRIPTIONAL REGULATORY PROTEIN"/>
    <property type="match status" value="1"/>
</dbReference>
<feature type="domain" description="HTH araC/xylS-type" evidence="4">
    <location>
        <begin position="166"/>
        <end position="266"/>
    </location>
</feature>
<name>A0A0M8QTN6_9ACTN</name>
<keyword evidence="6" id="KW-1185">Reference proteome</keyword>
<dbReference type="InterPro" id="IPR050204">
    <property type="entry name" value="AraC_XylS_family_regulators"/>
</dbReference>
<dbReference type="PANTHER" id="PTHR46796">
    <property type="entry name" value="HTH-TYPE TRANSCRIPTIONAL ACTIVATOR RHAS-RELATED"/>
    <property type="match status" value="1"/>
</dbReference>
<evidence type="ECO:0000313" key="5">
    <source>
        <dbReference type="EMBL" id="KOT44144.1"/>
    </source>
</evidence>
<reference evidence="5 6" key="1">
    <citation type="submission" date="2015-07" db="EMBL/GenBank/DDBJ databases">
        <authorList>
            <person name="Noorani M."/>
        </authorList>
    </citation>
    <scope>NUCLEOTIDE SEQUENCE [LARGE SCALE GENOMIC DNA]</scope>
    <source>
        <strain evidence="5 6">NRRL B-24567</strain>
    </source>
</reference>
<comment type="caution">
    <text evidence="5">The sequence shown here is derived from an EMBL/GenBank/DDBJ whole genome shotgun (WGS) entry which is preliminary data.</text>
</comment>
<accession>A0A0M8QTN6</accession>
<dbReference type="SMART" id="SM00342">
    <property type="entry name" value="HTH_ARAC"/>
    <property type="match status" value="1"/>
</dbReference>
<dbReference type="GO" id="GO:0043565">
    <property type="term" value="F:sequence-specific DNA binding"/>
    <property type="evidence" value="ECO:0007669"/>
    <property type="project" value="InterPro"/>
</dbReference>
<dbReference type="InterPro" id="IPR018060">
    <property type="entry name" value="HTH_AraC"/>
</dbReference>
<evidence type="ECO:0000256" key="1">
    <source>
        <dbReference type="ARBA" id="ARBA00023015"/>
    </source>
</evidence>
<keyword evidence="1" id="KW-0805">Transcription regulation</keyword>
<evidence type="ECO:0000256" key="2">
    <source>
        <dbReference type="ARBA" id="ARBA00023125"/>
    </source>
</evidence>
<evidence type="ECO:0000256" key="3">
    <source>
        <dbReference type="ARBA" id="ARBA00023163"/>
    </source>
</evidence>
<dbReference type="PROSITE" id="PS01124">
    <property type="entry name" value="HTH_ARAC_FAMILY_2"/>
    <property type="match status" value="1"/>
</dbReference>